<evidence type="ECO:0000313" key="1">
    <source>
        <dbReference type="EMBL" id="OMF50158.1"/>
    </source>
</evidence>
<gene>
    <name evidence="1" type="ORF">BK138_28145</name>
</gene>
<dbReference type="RefSeq" id="WP_076174543.1">
    <property type="nucleotide sequence ID" value="NZ_MRTP01000012.1"/>
</dbReference>
<dbReference type="AlphaFoldDB" id="A0A1R1EEA8"/>
<organism evidence="1 2">
    <name type="scientific">Paenibacillus rhizosphaerae</name>
    <dbReference type="NCBI Taxonomy" id="297318"/>
    <lineage>
        <taxon>Bacteria</taxon>
        <taxon>Bacillati</taxon>
        <taxon>Bacillota</taxon>
        <taxon>Bacilli</taxon>
        <taxon>Bacillales</taxon>
        <taxon>Paenibacillaceae</taxon>
        <taxon>Paenibacillus</taxon>
    </lineage>
</organism>
<comment type="caution">
    <text evidence="1">The sequence shown here is derived from an EMBL/GenBank/DDBJ whole genome shotgun (WGS) entry which is preliminary data.</text>
</comment>
<sequence>MEREQRHDMSMSGIGTVASGVYKTVRIDGISKVKGDIDCITLDSNGTLNISGSVLGETVKINGTMSIGGNLSAERLILDGMGSVKEMTRCSESAAINGQVTLEKGLISEKVEVSGSLKSRGGVQCEVLSVHGGFNVDGLVNAGEIDLKMSLASKAKEIGGDHITVRRLKKAPILLQLAPVFNNRLMADLIEGDFVDLEYTEADVVRGSEVRIGPGCKIGRVEYKVDFKRDGDAQVGSAKQI</sequence>
<keyword evidence="2" id="KW-1185">Reference proteome</keyword>
<reference evidence="1 2" key="1">
    <citation type="submission" date="2016-11" db="EMBL/GenBank/DDBJ databases">
        <title>Paenibacillus species isolates.</title>
        <authorList>
            <person name="Beno S.M."/>
        </authorList>
    </citation>
    <scope>NUCLEOTIDE SEQUENCE [LARGE SCALE GENOMIC DNA]</scope>
    <source>
        <strain evidence="1 2">FSL R5-0378</strain>
    </source>
</reference>
<dbReference type="EMBL" id="MRTP01000012">
    <property type="protein sequence ID" value="OMF50158.1"/>
    <property type="molecule type" value="Genomic_DNA"/>
</dbReference>
<dbReference type="Proteomes" id="UP000187172">
    <property type="component" value="Unassembled WGS sequence"/>
</dbReference>
<accession>A0A1R1EEA8</accession>
<proteinExistence type="predicted"/>
<evidence type="ECO:0000313" key="2">
    <source>
        <dbReference type="Proteomes" id="UP000187172"/>
    </source>
</evidence>
<evidence type="ECO:0008006" key="3">
    <source>
        <dbReference type="Google" id="ProtNLM"/>
    </source>
</evidence>
<dbReference type="STRING" id="297318.BK138_28145"/>
<protein>
    <recommendedName>
        <fullName evidence="3">Cell shape determination protein CcmA</fullName>
    </recommendedName>
</protein>
<name>A0A1R1EEA8_9BACL</name>